<evidence type="ECO:0000259" key="1">
    <source>
        <dbReference type="Pfam" id="PF05618"/>
    </source>
</evidence>
<evidence type="ECO:0000313" key="2">
    <source>
        <dbReference type="EMBL" id="MFC3701955.1"/>
    </source>
</evidence>
<dbReference type="PANTHER" id="PTHR38037">
    <property type="entry name" value="ZN_PROTEASE DOMAIN-CONTAINING PROTEIN"/>
    <property type="match status" value="1"/>
</dbReference>
<reference evidence="3" key="1">
    <citation type="journal article" date="2019" name="Int. J. Syst. Evol. Microbiol.">
        <title>The Global Catalogue of Microorganisms (GCM) 10K type strain sequencing project: providing services to taxonomists for standard genome sequencing and annotation.</title>
        <authorList>
            <consortium name="The Broad Institute Genomics Platform"/>
            <consortium name="The Broad Institute Genome Sequencing Center for Infectious Disease"/>
            <person name="Wu L."/>
            <person name="Ma J."/>
        </authorList>
    </citation>
    <scope>NUCLEOTIDE SEQUENCE [LARGE SCALE GENOMIC DNA]</scope>
    <source>
        <strain evidence="3">CECT 8288</strain>
    </source>
</reference>
<dbReference type="Proteomes" id="UP001595710">
    <property type="component" value="Unassembled WGS sequence"/>
</dbReference>
<gene>
    <name evidence="2" type="ORF">ACFOND_09915</name>
</gene>
<dbReference type="GO" id="GO:0008233">
    <property type="term" value="F:peptidase activity"/>
    <property type="evidence" value="ECO:0007669"/>
    <property type="project" value="UniProtKB-KW"/>
</dbReference>
<proteinExistence type="predicted"/>
<comment type="caution">
    <text evidence="2">The sequence shown here is derived from an EMBL/GenBank/DDBJ whole genome shotgun (WGS) entry which is preliminary data.</text>
</comment>
<dbReference type="InterPro" id="IPR008503">
    <property type="entry name" value="Asp_endopeptidase"/>
</dbReference>
<dbReference type="SUPFAM" id="SSF50630">
    <property type="entry name" value="Acid proteases"/>
    <property type="match status" value="1"/>
</dbReference>
<dbReference type="GO" id="GO:0006508">
    <property type="term" value="P:proteolysis"/>
    <property type="evidence" value="ECO:0007669"/>
    <property type="project" value="UniProtKB-KW"/>
</dbReference>
<sequence>MTLQKFMVGSIENCDLPGLGIIDLEVRVDTGAKTSSLHVDHIKKFKKGGKKWVSFDIHPTVHNVDEVITCQAPLRDVRKIKSSNGVTEERYIVRTSIRMNQQEWQIDISLTDRSDMSYLMLLGREAMLNRITVDPSETFLLTSE</sequence>
<protein>
    <submittedName>
        <fullName evidence="2">ATP-dependent zinc protease</fullName>
    </submittedName>
</protein>
<dbReference type="InterPro" id="IPR021109">
    <property type="entry name" value="Peptidase_aspartic_dom_sf"/>
</dbReference>
<dbReference type="RefSeq" id="WP_290283054.1">
    <property type="nucleotide sequence ID" value="NZ_JAUFQI010000001.1"/>
</dbReference>
<dbReference type="Pfam" id="PF05618">
    <property type="entry name" value="Zn_protease"/>
    <property type="match status" value="1"/>
</dbReference>
<accession>A0ABV7WRL2</accession>
<dbReference type="EMBL" id="JBHRYN010000011">
    <property type="protein sequence ID" value="MFC3701955.1"/>
    <property type="molecule type" value="Genomic_DNA"/>
</dbReference>
<dbReference type="Gene3D" id="2.40.70.10">
    <property type="entry name" value="Acid Proteases"/>
    <property type="match status" value="1"/>
</dbReference>
<keyword evidence="2" id="KW-0378">Hydrolase</keyword>
<keyword evidence="2" id="KW-0645">Protease</keyword>
<keyword evidence="3" id="KW-1185">Reference proteome</keyword>
<evidence type="ECO:0000313" key="3">
    <source>
        <dbReference type="Proteomes" id="UP001595710"/>
    </source>
</evidence>
<name>A0ABV7WRL2_9GAMM</name>
<feature type="domain" description="Retropepsin-like aspartic endopeptidase" evidence="1">
    <location>
        <begin position="7"/>
        <end position="141"/>
    </location>
</feature>
<dbReference type="PANTHER" id="PTHR38037:SF2">
    <property type="entry name" value="ATP-DEPENDENT ZINC PROTEASE DOMAIN-CONTAINING PROTEIN-RELATED"/>
    <property type="match status" value="1"/>
</dbReference>
<organism evidence="2 3">
    <name type="scientific">Reinekea marina</name>
    <dbReference type="NCBI Taxonomy" id="1310421"/>
    <lineage>
        <taxon>Bacteria</taxon>
        <taxon>Pseudomonadati</taxon>
        <taxon>Pseudomonadota</taxon>
        <taxon>Gammaproteobacteria</taxon>
        <taxon>Oceanospirillales</taxon>
        <taxon>Saccharospirillaceae</taxon>
        <taxon>Reinekea</taxon>
    </lineage>
</organism>